<gene>
    <name evidence="3" type="primary">cofD</name>
    <name evidence="3" type="ORF">ABUW04_08970</name>
</gene>
<dbReference type="CDD" id="cd07186">
    <property type="entry name" value="CofD_like"/>
    <property type="match status" value="1"/>
</dbReference>
<dbReference type="Proteomes" id="UP001592581">
    <property type="component" value="Unassembled WGS sequence"/>
</dbReference>
<protein>
    <submittedName>
        <fullName evidence="3">2-phospho-L-lactate transferase</fullName>
        <ecNumber evidence="3">2.7.8.28</ecNumber>
    </submittedName>
</protein>
<dbReference type="Gene3D" id="1.10.8.240">
    <property type="entry name" value="CofD-like domain"/>
    <property type="match status" value="1"/>
</dbReference>
<organism evidence="3 4">
    <name type="scientific">Streptacidiphilus jeojiensis</name>
    <dbReference type="NCBI Taxonomy" id="3229225"/>
    <lineage>
        <taxon>Bacteria</taxon>
        <taxon>Bacillati</taxon>
        <taxon>Actinomycetota</taxon>
        <taxon>Actinomycetes</taxon>
        <taxon>Kitasatosporales</taxon>
        <taxon>Streptomycetaceae</taxon>
        <taxon>Streptacidiphilus</taxon>
    </lineage>
</organism>
<dbReference type="InterPro" id="IPR002882">
    <property type="entry name" value="CofD"/>
</dbReference>
<keyword evidence="1 3" id="KW-0808">Transferase</keyword>
<accession>A0ABV6XJX6</accession>
<dbReference type="InterPro" id="IPR010115">
    <property type="entry name" value="FbiA/CofD"/>
</dbReference>
<dbReference type="NCBIfam" id="TIGR01819">
    <property type="entry name" value="F420_cofD"/>
    <property type="match status" value="1"/>
</dbReference>
<dbReference type="SUPFAM" id="SSF142338">
    <property type="entry name" value="CofD-like"/>
    <property type="match status" value="1"/>
</dbReference>
<proteinExistence type="inferred from homology"/>
<dbReference type="EC" id="2.7.8.28" evidence="3"/>
<comment type="caution">
    <text evidence="3">The sequence shown here is derived from an EMBL/GenBank/DDBJ whole genome shotgun (WGS) entry which is preliminary data.</text>
</comment>
<dbReference type="PANTHER" id="PTHR43007:SF1">
    <property type="entry name" value="2-PHOSPHO-L-LACTATE TRANSFERASE"/>
    <property type="match status" value="1"/>
</dbReference>
<evidence type="ECO:0000313" key="3">
    <source>
        <dbReference type="EMBL" id="MFC1438388.1"/>
    </source>
</evidence>
<dbReference type="InterPro" id="IPR038136">
    <property type="entry name" value="CofD-like_dom_sf"/>
</dbReference>
<dbReference type="RefSeq" id="WP_380563882.1">
    <property type="nucleotide sequence ID" value="NZ_JBEUKS010000002.1"/>
</dbReference>
<dbReference type="HAMAP" id="MF_01257">
    <property type="entry name" value="CofD"/>
    <property type="match status" value="1"/>
</dbReference>
<dbReference type="Pfam" id="PF01933">
    <property type="entry name" value="CofD"/>
    <property type="match status" value="1"/>
</dbReference>
<keyword evidence="2" id="KW-0460">Magnesium</keyword>
<sequence length="319" mass="33191">MRIVVLAGGIGGARFLRGLKQAVEGGEITVVGNTGDDIHLFGLKVCPDLDTVMYTLGGGIHEEQGWGRAGESFSIKEEMKAYGVGPEWFGLGDKDFATHIVRTQMLGAGYPLSAVTEALCARWQPGVRLIPMSDDRVETHVLTEIDGERKAVHFQEYWVKHHATVPALAIIPVGAETATPAPGVLEAIAEADVILLPPSNPVVSVGTILAVPGIRQAVVAAQAPVIGLSPIIGGAPVRGMADKVLAAVGVETSAAAVAGHYGSELLDGWLVDESDAGAVAEVEAAGIPCRAVPLWMTDVDASAAMAREALAFAEAVRAR</sequence>
<reference evidence="3 4" key="1">
    <citation type="submission" date="2024-06" db="EMBL/GenBank/DDBJ databases">
        <authorList>
            <person name="Lee S.D."/>
        </authorList>
    </citation>
    <scope>NUCLEOTIDE SEQUENCE [LARGE SCALE GENOMIC DNA]</scope>
    <source>
        <strain evidence="3 4">N1-10</strain>
    </source>
</reference>
<evidence type="ECO:0000313" key="4">
    <source>
        <dbReference type="Proteomes" id="UP001592581"/>
    </source>
</evidence>
<dbReference type="EMBL" id="JBEUKS010000002">
    <property type="protein sequence ID" value="MFC1438388.1"/>
    <property type="molecule type" value="Genomic_DNA"/>
</dbReference>
<keyword evidence="4" id="KW-1185">Reference proteome</keyword>
<evidence type="ECO:0000256" key="2">
    <source>
        <dbReference type="ARBA" id="ARBA00022842"/>
    </source>
</evidence>
<dbReference type="Gene3D" id="3.40.50.10680">
    <property type="entry name" value="CofD-like domains"/>
    <property type="match status" value="1"/>
</dbReference>
<dbReference type="GO" id="GO:0043743">
    <property type="term" value="F:LPPG:FO 2-phospho-L-lactate transferase activity"/>
    <property type="evidence" value="ECO:0007669"/>
    <property type="project" value="UniProtKB-EC"/>
</dbReference>
<evidence type="ECO:0000256" key="1">
    <source>
        <dbReference type="ARBA" id="ARBA00022679"/>
    </source>
</evidence>
<name>A0ABV6XJX6_9ACTN</name>
<dbReference type="PANTHER" id="PTHR43007">
    <property type="entry name" value="2-PHOSPHO-L-LACTATE TRANSFERASE"/>
    <property type="match status" value="1"/>
</dbReference>